<name>A0A8S5NGJ1_9CAUD</name>
<protein>
    <submittedName>
        <fullName evidence="1">Uncharacterized protein</fullName>
    </submittedName>
</protein>
<proteinExistence type="predicted"/>
<evidence type="ECO:0000313" key="1">
    <source>
        <dbReference type="EMBL" id="DAD93471.1"/>
    </source>
</evidence>
<accession>A0A8S5NGJ1</accession>
<dbReference type="EMBL" id="BK015160">
    <property type="protein sequence ID" value="DAD93471.1"/>
    <property type="molecule type" value="Genomic_DNA"/>
</dbReference>
<reference evidence="1" key="1">
    <citation type="journal article" date="2021" name="Proc. Natl. Acad. Sci. U.S.A.">
        <title>A Catalog of Tens of Thousands of Viruses from Human Metagenomes Reveals Hidden Associations with Chronic Diseases.</title>
        <authorList>
            <person name="Tisza M.J."/>
            <person name="Buck C.B."/>
        </authorList>
    </citation>
    <scope>NUCLEOTIDE SEQUENCE</scope>
    <source>
        <strain evidence="1">Ct0wg9</strain>
    </source>
</reference>
<sequence>MIGMVHMNKKKQIREIEQMLLDADCDTVTAVHSVLSRLRKPRDERTCWFFKLAGKIGKRFRKRDSSI</sequence>
<organism evidence="1">
    <name type="scientific">Myoviridae sp. ct0wg9</name>
    <dbReference type="NCBI Taxonomy" id="2826600"/>
    <lineage>
        <taxon>Viruses</taxon>
        <taxon>Duplodnaviria</taxon>
        <taxon>Heunggongvirae</taxon>
        <taxon>Uroviricota</taxon>
        <taxon>Caudoviricetes</taxon>
    </lineage>
</organism>